<feature type="domain" description="Orc1-like AAA ATPase" evidence="1">
    <location>
        <begin position="23"/>
        <end position="178"/>
    </location>
</feature>
<gene>
    <name evidence="2" type="ORF">HT102_00135</name>
</gene>
<dbReference type="InterPro" id="IPR027417">
    <property type="entry name" value="P-loop_NTPase"/>
</dbReference>
<dbReference type="Pfam" id="PF13191">
    <property type="entry name" value="AAA_16"/>
    <property type="match status" value="1"/>
</dbReference>
<dbReference type="InterPro" id="IPR041664">
    <property type="entry name" value="AAA_16"/>
</dbReference>
<dbReference type="EMBL" id="JACYWE010000001">
    <property type="protein sequence ID" value="MBD8504894.1"/>
    <property type="molecule type" value="Genomic_DNA"/>
</dbReference>
<sequence length="385" mass="42592">MDQRPVRPIPLTVGSVPALDDIIGRDLQVDRVLGLLDARQTVLLTGDRRVGKTSIARLVEAHLSAAGRTFVRTSAERVDYAGFATELARSLSRAVPAGPLREELRRWELTITAGPVGAKRASQERGLDDIIAVALPDEGEPPLVLIIDEVPVLALEMERAQPGSGRELLVTLRRIRQQHSTRLAMLLLGSIGFHHVSDAAPGSVNDVVPEPVGSLDEADAIYLARCLMLGEDIRPADPIGVAVAITQAAEGIPYYIQHLVKACRDMPARDELAPAGIASLVEAALIDPHDPWNMRHYRDRITPYYGAEQAELIESMLDVYADRGTITVDELRRLLPYTELPSIPGRRALVRIIEDLERDHYLRRAGRSSGFRSTLVREYWKRSMR</sequence>
<evidence type="ECO:0000313" key="3">
    <source>
        <dbReference type="Proteomes" id="UP000642993"/>
    </source>
</evidence>
<evidence type="ECO:0000259" key="1">
    <source>
        <dbReference type="Pfam" id="PF13191"/>
    </source>
</evidence>
<dbReference type="RefSeq" id="WP_192037396.1">
    <property type="nucleotide sequence ID" value="NZ_JACYWE010000001.1"/>
</dbReference>
<name>A0A927J975_9ACTN</name>
<dbReference type="Proteomes" id="UP000642993">
    <property type="component" value="Unassembled WGS sequence"/>
</dbReference>
<dbReference type="GO" id="GO:0005524">
    <property type="term" value="F:ATP binding"/>
    <property type="evidence" value="ECO:0007669"/>
    <property type="project" value="UniProtKB-KW"/>
</dbReference>
<dbReference type="PANTHER" id="PTHR34301:SF8">
    <property type="entry name" value="ATPASE DOMAIN-CONTAINING PROTEIN"/>
    <property type="match status" value="1"/>
</dbReference>
<organism evidence="2 3">
    <name type="scientific">Lolliginicoccus lacisalsi</name>
    <dbReference type="NCBI Taxonomy" id="2742202"/>
    <lineage>
        <taxon>Bacteria</taxon>
        <taxon>Bacillati</taxon>
        <taxon>Actinomycetota</taxon>
        <taxon>Actinomycetes</taxon>
        <taxon>Mycobacteriales</taxon>
        <taxon>Hoyosellaceae</taxon>
        <taxon>Lolliginicoccus</taxon>
    </lineage>
</organism>
<protein>
    <submittedName>
        <fullName evidence="2">ATP-binding protein</fullName>
    </submittedName>
</protein>
<dbReference type="AlphaFoldDB" id="A0A927J975"/>
<dbReference type="SUPFAM" id="SSF52540">
    <property type="entry name" value="P-loop containing nucleoside triphosphate hydrolases"/>
    <property type="match status" value="1"/>
</dbReference>
<evidence type="ECO:0000313" key="2">
    <source>
        <dbReference type="EMBL" id="MBD8504894.1"/>
    </source>
</evidence>
<dbReference type="PANTHER" id="PTHR34301">
    <property type="entry name" value="DNA-BINDING PROTEIN-RELATED"/>
    <property type="match status" value="1"/>
</dbReference>
<dbReference type="Gene3D" id="3.40.50.300">
    <property type="entry name" value="P-loop containing nucleotide triphosphate hydrolases"/>
    <property type="match status" value="1"/>
</dbReference>
<keyword evidence="2" id="KW-0547">Nucleotide-binding</keyword>
<reference evidence="2" key="1">
    <citation type="submission" date="2020-09" db="EMBL/GenBank/DDBJ databases">
        <title>Hoyosella lacisalsi sp. nov., a halotolerant actinobacterium isolated from soil of Lake Gudzhirganskoe.</title>
        <authorList>
            <person name="Yang Q."/>
            <person name="Guo P.Y."/>
            <person name="Liu S.W."/>
            <person name="Li F.N."/>
            <person name="Sun C.H."/>
        </authorList>
    </citation>
    <scope>NUCLEOTIDE SEQUENCE</scope>
    <source>
        <strain evidence="2">G463</strain>
    </source>
</reference>
<proteinExistence type="predicted"/>
<keyword evidence="2" id="KW-0067">ATP-binding</keyword>
<accession>A0A927J975</accession>
<keyword evidence="3" id="KW-1185">Reference proteome</keyword>
<comment type="caution">
    <text evidence="2">The sequence shown here is derived from an EMBL/GenBank/DDBJ whole genome shotgun (WGS) entry which is preliminary data.</text>
</comment>